<evidence type="ECO:0000313" key="2">
    <source>
        <dbReference type="Proteomes" id="UP001056819"/>
    </source>
</evidence>
<name>A0AAE9HUI4_9NEIS</name>
<reference evidence="1" key="1">
    <citation type="submission" date="2022-05" db="EMBL/GenBank/DDBJ databases">
        <title>Alysiella filiformis genome sequencing.</title>
        <authorList>
            <person name="Viehboeck T."/>
        </authorList>
    </citation>
    <scope>NUCLEOTIDE SEQUENCE</scope>
    <source>
        <strain evidence="1">DSM 2580</strain>
    </source>
</reference>
<dbReference type="RefSeq" id="WP_027021717.1">
    <property type="nucleotide sequence ID" value="NZ_CP097501.1"/>
</dbReference>
<dbReference type="AlphaFoldDB" id="A0AAE9HUI4"/>
<accession>A0AAE9HUI4</accession>
<evidence type="ECO:0000313" key="1">
    <source>
        <dbReference type="EMBL" id="URD67849.1"/>
    </source>
</evidence>
<organism evidence="1 2">
    <name type="scientific">Conchiformibius steedae DSM 2580</name>
    <dbReference type="NCBI Taxonomy" id="1121352"/>
    <lineage>
        <taxon>Bacteria</taxon>
        <taxon>Pseudomonadati</taxon>
        <taxon>Pseudomonadota</taxon>
        <taxon>Betaproteobacteria</taxon>
        <taxon>Neisseriales</taxon>
        <taxon>Neisseriaceae</taxon>
        <taxon>Conchiformibius</taxon>
    </lineage>
</organism>
<dbReference type="Proteomes" id="UP001056819">
    <property type="component" value="Chromosome"/>
</dbReference>
<sequence length="62" mass="6864">MGTLDFGFGGKSLGSSRGNRRRFAILAQIAAVLRVLGTNSLLLPWFPEYADSVKIFVLFYPK</sequence>
<protein>
    <submittedName>
        <fullName evidence="1">Uncharacterized protein</fullName>
    </submittedName>
</protein>
<dbReference type="EMBL" id="CP097501">
    <property type="protein sequence ID" value="URD67849.1"/>
    <property type="molecule type" value="Genomic_DNA"/>
</dbReference>
<proteinExistence type="predicted"/>
<gene>
    <name evidence="1" type="ORF">LNQ82_01405</name>
</gene>